<dbReference type="InterPro" id="IPR003594">
    <property type="entry name" value="HATPase_dom"/>
</dbReference>
<dbReference type="PROSITE" id="PS50885">
    <property type="entry name" value="HAMP"/>
    <property type="match status" value="1"/>
</dbReference>
<organism evidence="14 15">
    <name type="scientific">Roseibium album</name>
    <dbReference type="NCBI Taxonomy" id="311410"/>
    <lineage>
        <taxon>Bacteria</taxon>
        <taxon>Pseudomonadati</taxon>
        <taxon>Pseudomonadota</taxon>
        <taxon>Alphaproteobacteria</taxon>
        <taxon>Hyphomicrobiales</taxon>
        <taxon>Stappiaceae</taxon>
        <taxon>Roseibium</taxon>
    </lineage>
</organism>
<dbReference type="SMART" id="SM00387">
    <property type="entry name" value="HATPase_c"/>
    <property type="match status" value="1"/>
</dbReference>
<dbReference type="InterPro" id="IPR036097">
    <property type="entry name" value="HisK_dim/P_sf"/>
</dbReference>
<proteinExistence type="predicted"/>
<dbReference type="SUPFAM" id="SSF47384">
    <property type="entry name" value="Homodimeric domain of signal transducing histidine kinase"/>
    <property type="match status" value="1"/>
</dbReference>
<dbReference type="PROSITE" id="PS50109">
    <property type="entry name" value="HIS_KIN"/>
    <property type="match status" value="1"/>
</dbReference>
<keyword evidence="6 11" id="KW-0812">Transmembrane</keyword>
<dbReference type="GO" id="GO:0000155">
    <property type="term" value="F:phosphorelay sensor kinase activity"/>
    <property type="evidence" value="ECO:0007669"/>
    <property type="project" value="InterPro"/>
</dbReference>
<evidence type="ECO:0000256" key="9">
    <source>
        <dbReference type="ARBA" id="ARBA00023012"/>
    </source>
</evidence>
<dbReference type="PANTHER" id="PTHR45436:SF5">
    <property type="entry name" value="SENSOR HISTIDINE KINASE TRCS"/>
    <property type="match status" value="1"/>
</dbReference>
<dbReference type="Gene3D" id="6.10.340.10">
    <property type="match status" value="1"/>
</dbReference>
<dbReference type="InterPro" id="IPR036890">
    <property type="entry name" value="HATPase_C_sf"/>
</dbReference>
<keyword evidence="10 11" id="KW-0472">Membrane</keyword>
<keyword evidence="4" id="KW-0597">Phosphoprotein</keyword>
<evidence type="ECO:0000256" key="7">
    <source>
        <dbReference type="ARBA" id="ARBA00022777"/>
    </source>
</evidence>
<comment type="subcellular location">
    <subcellularLocation>
        <location evidence="2">Membrane</location>
    </subcellularLocation>
</comment>
<dbReference type="GO" id="GO:0016020">
    <property type="term" value="C:membrane"/>
    <property type="evidence" value="ECO:0007669"/>
    <property type="project" value="UniProtKB-SubCell"/>
</dbReference>
<evidence type="ECO:0000256" key="6">
    <source>
        <dbReference type="ARBA" id="ARBA00022692"/>
    </source>
</evidence>
<feature type="domain" description="Histidine kinase" evidence="12">
    <location>
        <begin position="340"/>
        <end position="540"/>
    </location>
</feature>
<name>A0A0M6ZGN4_9HYPH</name>
<dbReference type="PANTHER" id="PTHR45436">
    <property type="entry name" value="SENSOR HISTIDINE KINASE YKOH"/>
    <property type="match status" value="1"/>
</dbReference>
<gene>
    <name evidence="14" type="primary">cssS</name>
    <name evidence="14" type="ORF">LA5096_05515</name>
</gene>
<keyword evidence="8 11" id="KW-1133">Transmembrane helix</keyword>
<dbReference type="EMBL" id="CXWC01000015">
    <property type="protein sequence ID" value="CTQ78229.1"/>
    <property type="molecule type" value="Genomic_DNA"/>
</dbReference>
<dbReference type="Pfam" id="PF00512">
    <property type="entry name" value="HisKA"/>
    <property type="match status" value="1"/>
</dbReference>
<feature type="transmembrane region" description="Helical" evidence="11">
    <location>
        <begin position="259"/>
        <end position="281"/>
    </location>
</feature>
<evidence type="ECO:0000256" key="5">
    <source>
        <dbReference type="ARBA" id="ARBA00022679"/>
    </source>
</evidence>
<reference evidence="15" key="1">
    <citation type="submission" date="2015-07" db="EMBL/GenBank/DDBJ databases">
        <authorList>
            <person name="Rodrigo-Torres Lidia"/>
            <person name="Arahal R.David."/>
        </authorList>
    </citation>
    <scope>NUCLEOTIDE SEQUENCE [LARGE SCALE GENOMIC DNA]</scope>
    <source>
        <strain evidence="15">CECT 5096</strain>
    </source>
</reference>
<dbReference type="CDD" id="cd00082">
    <property type="entry name" value="HisKA"/>
    <property type="match status" value="1"/>
</dbReference>
<evidence type="ECO:0000256" key="10">
    <source>
        <dbReference type="ARBA" id="ARBA00023136"/>
    </source>
</evidence>
<evidence type="ECO:0000256" key="8">
    <source>
        <dbReference type="ARBA" id="ARBA00022989"/>
    </source>
</evidence>
<dbReference type="PRINTS" id="PR00344">
    <property type="entry name" value="BCTRLSENSOR"/>
</dbReference>
<dbReference type="Gene3D" id="3.30.565.10">
    <property type="entry name" value="Histidine kinase-like ATPase, C-terminal domain"/>
    <property type="match status" value="1"/>
</dbReference>
<evidence type="ECO:0000259" key="12">
    <source>
        <dbReference type="PROSITE" id="PS50109"/>
    </source>
</evidence>
<keyword evidence="15" id="KW-1185">Reference proteome</keyword>
<dbReference type="STRING" id="311410.LA5095_04940"/>
<evidence type="ECO:0000256" key="11">
    <source>
        <dbReference type="SAM" id="Phobius"/>
    </source>
</evidence>
<dbReference type="InterPro" id="IPR050428">
    <property type="entry name" value="TCS_sensor_his_kinase"/>
</dbReference>
<dbReference type="InterPro" id="IPR004358">
    <property type="entry name" value="Sig_transdc_His_kin-like_C"/>
</dbReference>
<comment type="catalytic activity">
    <reaction evidence="1">
        <text>ATP + protein L-histidine = ADP + protein N-phospho-L-histidine.</text>
        <dbReference type="EC" id="2.7.13.3"/>
    </reaction>
</comment>
<evidence type="ECO:0000259" key="13">
    <source>
        <dbReference type="PROSITE" id="PS50885"/>
    </source>
</evidence>
<keyword evidence="7 14" id="KW-0418">Kinase</keyword>
<evidence type="ECO:0000313" key="15">
    <source>
        <dbReference type="Proteomes" id="UP000049983"/>
    </source>
</evidence>
<evidence type="ECO:0000256" key="1">
    <source>
        <dbReference type="ARBA" id="ARBA00000085"/>
    </source>
</evidence>
<dbReference type="EC" id="2.7.13.3" evidence="3"/>
<evidence type="ECO:0000256" key="3">
    <source>
        <dbReference type="ARBA" id="ARBA00012438"/>
    </source>
</evidence>
<keyword evidence="9" id="KW-0902">Two-component regulatory system</keyword>
<dbReference type="InterPro" id="IPR003661">
    <property type="entry name" value="HisK_dim/P_dom"/>
</dbReference>
<dbReference type="InterPro" id="IPR003660">
    <property type="entry name" value="HAMP_dom"/>
</dbReference>
<dbReference type="AlphaFoldDB" id="A0A0M6ZGN4"/>
<feature type="domain" description="HAMP" evidence="13">
    <location>
        <begin position="278"/>
        <end position="332"/>
    </location>
</feature>
<dbReference type="OrthoDB" id="9815202at2"/>
<protein>
    <recommendedName>
        <fullName evidence="3">histidine kinase</fullName>
        <ecNumber evidence="3">2.7.13.3</ecNumber>
    </recommendedName>
</protein>
<accession>A0A0M6ZGN4</accession>
<feature type="transmembrane region" description="Helical" evidence="11">
    <location>
        <begin position="15"/>
        <end position="37"/>
    </location>
</feature>
<evidence type="ECO:0000256" key="4">
    <source>
        <dbReference type="ARBA" id="ARBA00022553"/>
    </source>
</evidence>
<dbReference type="Pfam" id="PF02518">
    <property type="entry name" value="HATPase_c"/>
    <property type="match status" value="1"/>
</dbReference>
<evidence type="ECO:0000313" key="14">
    <source>
        <dbReference type="EMBL" id="CTQ78229.1"/>
    </source>
</evidence>
<dbReference type="SUPFAM" id="SSF55874">
    <property type="entry name" value="ATPase domain of HSP90 chaperone/DNA topoisomerase II/histidine kinase"/>
    <property type="match status" value="1"/>
</dbReference>
<keyword evidence="5 14" id="KW-0808">Transferase</keyword>
<dbReference type="CDD" id="cd00075">
    <property type="entry name" value="HATPase"/>
    <property type="match status" value="1"/>
</dbReference>
<dbReference type="Proteomes" id="UP000049983">
    <property type="component" value="Unassembled WGS sequence"/>
</dbReference>
<evidence type="ECO:0000256" key="2">
    <source>
        <dbReference type="ARBA" id="ARBA00004370"/>
    </source>
</evidence>
<dbReference type="InterPro" id="IPR005467">
    <property type="entry name" value="His_kinase_dom"/>
</dbReference>
<sequence>MLFSRSFRDRWRPPLSLVIALVLGIMLLVPLGGIVFFRVYENQLIQTTEGELIAQSAAIAAITAQHLRQFGGEDLPLGTNAIDQPIPYSMEPLISTLRRSKNQPEGNWAPQLPILDLNKTPVLPARADPVATDVRIHPAYHATGKAIATVLRDTQRLTLAGFRILDPNGIIIAGRDDTGLSLAHVEEVQTALGGRYSSALRERTVQNPQPIYSISRGTSVRVFAALPIVLDGKVAGVVYASRTPSNILREMFLKRETMFWVLAFVLSATLVVGVIFARGIAGPIKALTERSLKIGRGDRDALKPLVIHGNREIHALSSSMLDTSRKLFERNDYINTFANHVTHELKTPLTAIQGATELLRDGGDELSDAEREKFLGNILADTERASRLLNRLRELARADSVEIGGTCQLSEVLSDIRRRFQGITIDAREDCMLPLAAENARIVFENLIDNSIRHGADRVSFSPEETENGFTLAVADNGEGISAGNQDQIFDLFFTTRRASGGTGMGLGIIQALLKAHQATIRLRPQDRGACFEICFPPRRR</sequence>
<dbReference type="SMART" id="SM00388">
    <property type="entry name" value="HisKA"/>
    <property type="match status" value="1"/>
</dbReference>
<dbReference type="Gene3D" id="1.10.287.130">
    <property type="match status" value="1"/>
</dbReference>